<keyword evidence="4" id="KW-1185">Reference proteome</keyword>
<feature type="region of interest" description="Disordered" evidence="1">
    <location>
        <begin position="1"/>
        <end position="21"/>
    </location>
</feature>
<dbReference type="EMBL" id="CP002299">
    <property type="protein sequence ID" value="ADP80867.1"/>
    <property type="molecule type" value="Genomic_DNA"/>
</dbReference>
<dbReference type="OrthoDB" id="7325417at2"/>
<evidence type="ECO:0000256" key="1">
    <source>
        <dbReference type="SAM" id="MobiDB-lite"/>
    </source>
</evidence>
<dbReference type="PANTHER" id="PTHR42889">
    <property type="entry name" value="BLR3681 PROTEIN"/>
    <property type="match status" value="1"/>
</dbReference>
<dbReference type="eggNOG" id="COG2159">
    <property type="taxonomic scope" value="Bacteria"/>
</dbReference>
<dbReference type="STRING" id="298654.FraEuI1c_2841"/>
<dbReference type="AlphaFoldDB" id="E3J7W3"/>
<dbReference type="InParanoid" id="E3J7W3"/>
<protein>
    <submittedName>
        <fullName evidence="3">Amidohydrolase 2</fullName>
    </submittedName>
</protein>
<dbReference type="InterPro" id="IPR006680">
    <property type="entry name" value="Amidohydro-rel"/>
</dbReference>
<evidence type="ECO:0000313" key="3">
    <source>
        <dbReference type="EMBL" id="ADP80867.1"/>
    </source>
</evidence>
<evidence type="ECO:0000259" key="2">
    <source>
        <dbReference type="Pfam" id="PF04909"/>
    </source>
</evidence>
<proteinExistence type="predicted"/>
<reference evidence="3 4" key="1">
    <citation type="submission" date="2010-10" db="EMBL/GenBank/DDBJ databases">
        <title>Complete sequence of Frankia sp. EuI1c.</title>
        <authorList>
            <consortium name="US DOE Joint Genome Institute"/>
            <person name="Lucas S."/>
            <person name="Copeland A."/>
            <person name="Lapidus A."/>
            <person name="Cheng J.-F."/>
            <person name="Bruce D."/>
            <person name="Goodwin L."/>
            <person name="Pitluck S."/>
            <person name="Chertkov O."/>
            <person name="Detter J.C."/>
            <person name="Han C."/>
            <person name="Tapia R."/>
            <person name="Land M."/>
            <person name="Hauser L."/>
            <person name="Jeffries C."/>
            <person name="Kyrpides N."/>
            <person name="Ivanova N."/>
            <person name="Mikhailova N."/>
            <person name="Beauchemin N."/>
            <person name="Sen A."/>
            <person name="Sur S.A."/>
            <person name="Gtari M."/>
            <person name="Wall L."/>
            <person name="Tisa L."/>
            <person name="Woyke T."/>
        </authorList>
    </citation>
    <scope>NUCLEOTIDE SEQUENCE [LARGE SCALE GENOMIC DNA]</scope>
    <source>
        <strain evidence="4">DSM 45817 / CECT 9037 / EuI1c</strain>
    </source>
</reference>
<dbReference type="Proteomes" id="UP000002484">
    <property type="component" value="Chromosome"/>
</dbReference>
<dbReference type="SUPFAM" id="SSF51556">
    <property type="entry name" value="Metallo-dependent hydrolases"/>
    <property type="match status" value="1"/>
</dbReference>
<dbReference type="GO" id="GO:0016787">
    <property type="term" value="F:hydrolase activity"/>
    <property type="evidence" value="ECO:0007669"/>
    <property type="project" value="UniProtKB-KW"/>
</dbReference>
<dbReference type="RefSeq" id="WP_013423985.1">
    <property type="nucleotide sequence ID" value="NC_014666.1"/>
</dbReference>
<dbReference type="KEGG" id="fri:FraEuI1c_2841"/>
<dbReference type="HOGENOM" id="CLU_555296_0_0_11"/>
<dbReference type="Pfam" id="PF04909">
    <property type="entry name" value="Amidohydro_2"/>
    <property type="match status" value="1"/>
</dbReference>
<accession>E3J7W3</accession>
<organism evidence="3 4">
    <name type="scientific">Pseudofrankia inefficax (strain DSM 45817 / CECT 9037 / DDB 130130 / EuI1c)</name>
    <name type="common">Frankia inefficax</name>
    <dbReference type="NCBI Taxonomy" id="298654"/>
    <lineage>
        <taxon>Bacteria</taxon>
        <taxon>Bacillati</taxon>
        <taxon>Actinomycetota</taxon>
        <taxon>Actinomycetes</taxon>
        <taxon>Frankiales</taxon>
        <taxon>Frankiaceae</taxon>
        <taxon>Pseudofrankia</taxon>
    </lineage>
</organism>
<keyword evidence="3" id="KW-0378">Hydrolase</keyword>
<dbReference type="Gene3D" id="3.20.20.140">
    <property type="entry name" value="Metal-dependent hydrolases"/>
    <property type="match status" value="1"/>
</dbReference>
<dbReference type="PANTHER" id="PTHR42889:SF1">
    <property type="entry name" value="BLR3681 PROTEIN"/>
    <property type="match status" value="1"/>
</dbReference>
<evidence type="ECO:0000313" key="4">
    <source>
        <dbReference type="Proteomes" id="UP000002484"/>
    </source>
</evidence>
<feature type="domain" description="Amidohydrolase-related" evidence="2">
    <location>
        <begin position="246"/>
        <end position="431"/>
    </location>
</feature>
<sequence length="466" mass="50481">MATGEDSLGPAFLTPLGTDEYVPPPRTATQLHASATAAETGADAAERTQAPIQRYWAGRRGTAAGLLALNEAAGDAFYEVPAEAALDDAAAEEAFVSDGPVIDVQTHWVASRPSLRTFQDHVLGSYRHLGPDWWTGLEGVTAFTMAEYLRCVFVESETALAVISSTPGTTEGEMLLTNREMAGMRELFDRMAGSGRLLNHTVVRPNMGEIDRMHDWTAAYRPSGWKVYTLGQMSDQYVGYDQDFAWRLDDDQTGRPFLEQVRATGVNLVCAHKGVSGLVASGSPSDVGPAARDFPDINFVVYHSGYEPGLGEVPFTAEAADIGVNRLIESVRGAGLGPGANVYAELGTTWFCLVSRPVEAAHVLGKLLLHLGEDNIVWGTDAIWYGPTQPVLDAFRKFQIPDAMCERYGYPKLTAKAKRKIVAGNAARLYKVDLAGLADKVKNENVLGWTKGVLETFDRHGLVTGR</sequence>
<dbReference type="InterPro" id="IPR032466">
    <property type="entry name" value="Metal_Hydrolase"/>
</dbReference>
<name>E3J7W3_PSEI1</name>
<gene>
    <name evidence="3" type="ordered locus">FraEuI1c_2841</name>
</gene>